<dbReference type="InterPro" id="IPR013167">
    <property type="entry name" value="COG4_M"/>
</dbReference>
<dbReference type="EMBL" id="JARBJD010000382">
    <property type="protein sequence ID" value="KAK2942804.1"/>
    <property type="molecule type" value="Genomic_DNA"/>
</dbReference>
<evidence type="ECO:0000313" key="3">
    <source>
        <dbReference type="EMBL" id="KAK2942804.1"/>
    </source>
</evidence>
<dbReference type="SMART" id="SM00762">
    <property type="entry name" value="Cog4"/>
    <property type="match status" value="1"/>
</dbReference>
<accession>A0ABQ9WUJ2</accession>
<name>A0ABQ9WUJ2_9EUKA</name>
<feature type="compositionally biased region" description="Low complexity" evidence="1">
    <location>
        <begin position="410"/>
        <end position="420"/>
    </location>
</feature>
<feature type="region of interest" description="Disordered" evidence="1">
    <location>
        <begin position="401"/>
        <end position="452"/>
    </location>
</feature>
<comment type="caution">
    <text evidence="3">The sequence shown here is derived from an EMBL/GenBank/DDBJ whole genome shotgun (WGS) entry which is preliminary data.</text>
</comment>
<evidence type="ECO:0000313" key="4">
    <source>
        <dbReference type="Proteomes" id="UP001281761"/>
    </source>
</evidence>
<keyword evidence="4" id="KW-1185">Reference proteome</keyword>
<organism evidence="3 4">
    <name type="scientific">Blattamonas nauphoetae</name>
    <dbReference type="NCBI Taxonomy" id="2049346"/>
    <lineage>
        <taxon>Eukaryota</taxon>
        <taxon>Metamonada</taxon>
        <taxon>Preaxostyla</taxon>
        <taxon>Oxymonadida</taxon>
        <taxon>Blattamonas</taxon>
    </lineage>
</organism>
<dbReference type="Gene3D" id="1.20.58.1970">
    <property type="match status" value="1"/>
</dbReference>
<dbReference type="InterPro" id="IPR048682">
    <property type="entry name" value="COG4"/>
</dbReference>
<dbReference type="Pfam" id="PF08318">
    <property type="entry name" value="COG4_m"/>
    <property type="match status" value="1"/>
</dbReference>
<feature type="domain" description="COG4 transport protein middle alpha-helical bundle" evidence="2">
    <location>
        <begin position="39"/>
        <end position="376"/>
    </location>
</feature>
<dbReference type="Proteomes" id="UP001281761">
    <property type="component" value="Unassembled WGS sequence"/>
</dbReference>
<gene>
    <name evidence="3" type="ORF">BLNAU_22283</name>
</gene>
<sequence length="850" mass="95018">MTHLKPGTLEHASFFVDEEQLENVPASMNASRDESLILLLETRDILLQTVKECLRIAIEKRDHSQIILYCAAHSVLGLEKEGISLLLDDFLDALKVQVQKDIQKANMYTKYDKQLNQTAETDDPQKEPLYMKHTISFSTVYVRLSQYAEKMYNQMCSIVLQQFRKKDGILEIQNRLTTEYDALATEILGLFNTQIPLGTICTEITTPHSPEIGSPNHSPAEIDSILTEIAQIGTTTDFFILFMTDQHHSALKMFQLPRSDSLFLEYLNHCRHVQISSEILSYYPSLQHYHLTSATRRFRELLTTPSFDPFGTGSQSSPPPLGTTTISLVPDCIELFNRTLQRVMAIGNVNCLSQTLSSFDVVFNDPVLSTLTGQLSQCRASLTQTDKKTFSVTMNLSSVDSSNISAVKTPTRISSISPSSSPTPPSLQSPPSHSPDPLPSQPHRQAQSGGMMGFLSNPIKGLLSRGQKLLEADNPTTSMSSFTPSLPSLDLSRLQITPNTAPALFDAASPSSTTLCYPYTSSRQQFPFPSLASFFKSSQKAPNEQYLETFTITNFVSITQDKPPQNPLRWPEEERWKVRIGAGSAGLCVCLNSLDLFLKSIVDLKSQSEIEIKDILDEKYDTQNPEEESEDIVASNERKKTQDLEKISTSFFSWKVTMDAVAKSISKTVQFHIGLINRFFTPVLTALTSANFDIRNENSSSQSSSSTSPYISIFLEFCRNYISPLSTSLTKRIFVSIVDSFMLNSFVPSVIHIISTKAFTIQGGFRFEMDVRNLHHSLPFDLQTPNFIGFIQPLIQMAKWYSVETLSEASSLFSQYESTKTGLLSAGDVKKLLLQRVDLSSQAIHQLPLT</sequence>
<evidence type="ECO:0000256" key="1">
    <source>
        <dbReference type="SAM" id="MobiDB-lite"/>
    </source>
</evidence>
<dbReference type="PANTHER" id="PTHR24016:SF0">
    <property type="entry name" value="CONSERVED OLIGOMERIC GOLGI COMPLEX SUBUNIT 4"/>
    <property type="match status" value="1"/>
</dbReference>
<proteinExistence type="predicted"/>
<dbReference type="PANTHER" id="PTHR24016">
    <property type="entry name" value="CONSERVED OLIGOMERIC GOLGI COMPLEX SUBUNIT 4"/>
    <property type="match status" value="1"/>
</dbReference>
<reference evidence="3 4" key="1">
    <citation type="journal article" date="2022" name="bioRxiv">
        <title>Genomics of Preaxostyla Flagellates Illuminates Evolutionary Transitions and the Path Towards Mitochondrial Loss.</title>
        <authorList>
            <person name="Novak L.V.F."/>
            <person name="Treitli S.C."/>
            <person name="Pyrih J."/>
            <person name="Halakuc P."/>
            <person name="Pipaliya S.V."/>
            <person name="Vacek V."/>
            <person name="Brzon O."/>
            <person name="Soukal P."/>
            <person name="Eme L."/>
            <person name="Dacks J.B."/>
            <person name="Karnkowska A."/>
            <person name="Elias M."/>
            <person name="Hampl V."/>
        </authorList>
    </citation>
    <scope>NUCLEOTIDE SEQUENCE [LARGE SCALE GENOMIC DNA]</scope>
    <source>
        <strain evidence="3">NAU3</strain>
        <tissue evidence="3">Gut</tissue>
    </source>
</reference>
<feature type="compositionally biased region" description="Pro residues" evidence="1">
    <location>
        <begin position="421"/>
        <end position="440"/>
    </location>
</feature>
<evidence type="ECO:0000259" key="2">
    <source>
        <dbReference type="SMART" id="SM00762"/>
    </source>
</evidence>
<protein>
    <recommendedName>
        <fullName evidence="2">COG4 transport protein middle alpha-helical bundle domain-containing protein</fullName>
    </recommendedName>
</protein>